<gene>
    <name evidence="2" type="ORF">J421_0022</name>
    <name evidence="3" type="ORF">J421_0044</name>
</gene>
<dbReference type="RefSeq" id="WP_148306069.1">
    <property type="nucleotide sequence ID" value="NZ_CP007127.1"/>
</dbReference>
<keyword evidence="4" id="KW-1185">Reference proteome</keyword>
<feature type="region of interest" description="Disordered" evidence="1">
    <location>
        <begin position="65"/>
        <end position="91"/>
    </location>
</feature>
<name>W0RB67_9BACT</name>
<organism evidence="2 4">
    <name type="scientific">Gemmatirosa kalamazoonensis</name>
    <dbReference type="NCBI Taxonomy" id="861299"/>
    <lineage>
        <taxon>Bacteria</taxon>
        <taxon>Pseudomonadati</taxon>
        <taxon>Gemmatimonadota</taxon>
        <taxon>Gemmatimonadia</taxon>
        <taxon>Gemmatimonadales</taxon>
        <taxon>Gemmatimonadaceae</taxon>
        <taxon>Gemmatirosa</taxon>
    </lineage>
</organism>
<protein>
    <recommendedName>
        <fullName evidence="5">Helix-turn-helix domain-containing protein</fullName>
    </recommendedName>
</protein>
<accession>W0RB67</accession>
<dbReference type="STRING" id="861299.J421_0022"/>
<dbReference type="KEGG" id="gba:J421_0044"/>
<evidence type="ECO:0008006" key="5">
    <source>
        <dbReference type="Google" id="ProtNLM"/>
    </source>
</evidence>
<dbReference type="Proteomes" id="UP000019151">
    <property type="component" value="Chromosome"/>
</dbReference>
<feature type="region of interest" description="Disordered" evidence="1">
    <location>
        <begin position="1"/>
        <end position="20"/>
    </location>
</feature>
<dbReference type="EMBL" id="CP007128">
    <property type="protein sequence ID" value="AHG87581.1"/>
    <property type="molecule type" value="Genomic_DNA"/>
</dbReference>
<sequence>MPRATTPKPPATSPRDERVPFPRACMMLRLSRDQVMHRLAIGELQGGKELSRWFVTRASIERMLAEGRNTSLRPRPNDRADDRERPRRPAA</sequence>
<evidence type="ECO:0000313" key="4">
    <source>
        <dbReference type="Proteomes" id="UP000019151"/>
    </source>
</evidence>
<feature type="compositionally biased region" description="Basic and acidic residues" evidence="1">
    <location>
        <begin position="75"/>
        <end position="91"/>
    </location>
</feature>
<reference evidence="2" key="1">
    <citation type="submission" date="2013-12" db="EMBL/GenBank/DDBJ databases">
        <authorList>
            <person name="DeBruyn J.M."/>
            <person name="Radosevich M."/>
            <person name="Wommack K.Eric."/>
            <person name="Polson S."/>
            <person name="Hauser L.J."/>
            <person name="Fawaz M.N."/>
            <person name="Korlach J."/>
            <person name="Tsai Y.-C."/>
        </authorList>
    </citation>
    <scope>NUCLEOTIDE SEQUENCE</scope>
    <source>
        <strain evidence="2">KBS708</strain>
    </source>
</reference>
<evidence type="ECO:0000313" key="2">
    <source>
        <dbReference type="EMBL" id="AHG87560.1"/>
    </source>
</evidence>
<dbReference type="AlphaFoldDB" id="W0RB67"/>
<evidence type="ECO:0000313" key="3">
    <source>
        <dbReference type="EMBL" id="AHG87581.1"/>
    </source>
</evidence>
<dbReference type="Proteomes" id="UP000019151">
    <property type="component" value="Extrachromosomal Element ECE"/>
</dbReference>
<dbReference type="InParanoid" id="W0RB67"/>
<evidence type="ECO:0000256" key="1">
    <source>
        <dbReference type="SAM" id="MobiDB-lite"/>
    </source>
</evidence>
<dbReference type="EMBL" id="CP007127">
    <property type="protein sequence ID" value="AHG87560.1"/>
    <property type="molecule type" value="Genomic_DNA"/>
</dbReference>
<reference evidence="2 4" key="2">
    <citation type="journal article" date="2014" name="Genome Announc.">
        <title>Genome Sequence and Methylome of Soil Bacterium Gemmatirosa kalamazoonensis KBS708T, a Member of the Rarely Cultivated Gemmatimonadetes Phylum.</title>
        <authorList>
            <person name="Debruyn J.M."/>
            <person name="Radosevich M."/>
            <person name="Wommack K.E."/>
            <person name="Polson S.W."/>
            <person name="Hauser L.J."/>
            <person name="Fawaz M.N."/>
            <person name="Korlach J."/>
            <person name="Tsai Y.C."/>
        </authorList>
    </citation>
    <scope>NUCLEOTIDE SEQUENCE [LARGE SCALE GENOMIC DNA]</scope>
    <source>
        <strain evidence="2 4">KBS708</strain>
    </source>
</reference>
<dbReference type="HOGENOM" id="CLU_2422734_0_0_0"/>
<proteinExistence type="predicted"/>